<organism evidence="2 3">
    <name type="scientific">Fluctibacter halophilus</name>
    <dbReference type="NCBI Taxonomy" id="226011"/>
    <lineage>
        <taxon>Bacteria</taxon>
        <taxon>Pseudomonadati</taxon>
        <taxon>Pseudomonadota</taxon>
        <taxon>Gammaproteobacteria</taxon>
        <taxon>Alteromonadales</taxon>
        <taxon>Alteromonadaceae</taxon>
        <taxon>Fluctibacter</taxon>
    </lineage>
</organism>
<comment type="caution">
    <text evidence="2">The sequence shown here is derived from an EMBL/GenBank/DDBJ whole genome shotgun (WGS) entry which is preliminary data.</text>
</comment>
<reference evidence="2 3" key="1">
    <citation type="submission" date="2021-10" db="EMBL/GenBank/DDBJ databases">
        <title>Draft genome of Aestuariibacter halophilus JC2043.</title>
        <authorList>
            <person name="Emsley S.A."/>
            <person name="Pfannmuller K.M."/>
            <person name="Ushijima B."/>
            <person name="Saw J.H."/>
            <person name="Videau P."/>
        </authorList>
    </citation>
    <scope>NUCLEOTIDE SEQUENCE [LARGE SCALE GENOMIC DNA]</scope>
    <source>
        <strain evidence="2 3">JC2043</strain>
    </source>
</reference>
<dbReference type="Gene3D" id="1.20.120.520">
    <property type="entry name" value="nmb1532 protein domain like"/>
    <property type="match status" value="1"/>
</dbReference>
<keyword evidence="3" id="KW-1185">Reference proteome</keyword>
<evidence type="ECO:0000313" key="2">
    <source>
        <dbReference type="EMBL" id="MCC2615049.1"/>
    </source>
</evidence>
<dbReference type="InterPro" id="IPR012312">
    <property type="entry name" value="Hemerythrin-like"/>
</dbReference>
<sequence length="141" mass="17009">MNNLITQFFSVDHDRLDFLYRQYQRFKLDNRNHAKAFFDKFRDGLKQHIEWEEQLLFPAFEGAAQMHMSGPTFVMRQEHGLIQKLLDHIHEDLCLERDPQALETELEQLLTEHNNKEEQILYVQCDRLIKQNNLADIFLHL</sequence>
<feature type="domain" description="Hemerythrin-like" evidence="1">
    <location>
        <begin position="6"/>
        <end position="122"/>
    </location>
</feature>
<dbReference type="Pfam" id="PF01814">
    <property type="entry name" value="Hemerythrin"/>
    <property type="match status" value="1"/>
</dbReference>
<evidence type="ECO:0000259" key="1">
    <source>
        <dbReference type="Pfam" id="PF01814"/>
    </source>
</evidence>
<gene>
    <name evidence="2" type="ORF">LJ739_02180</name>
</gene>
<dbReference type="EMBL" id="JAJEWP010000001">
    <property type="protein sequence ID" value="MCC2615049.1"/>
    <property type="molecule type" value="Genomic_DNA"/>
</dbReference>
<proteinExistence type="predicted"/>
<dbReference type="RefSeq" id="WP_229156962.1">
    <property type="nucleotide sequence ID" value="NZ_JAJEWP010000001.1"/>
</dbReference>
<evidence type="ECO:0000313" key="3">
    <source>
        <dbReference type="Proteomes" id="UP001520878"/>
    </source>
</evidence>
<name>A0ABS8G3I2_9ALTE</name>
<dbReference type="Proteomes" id="UP001520878">
    <property type="component" value="Unassembled WGS sequence"/>
</dbReference>
<protein>
    <submittedName>
        <fullName evidence="2">Hemerythrin domain-containing protein</fullName>
    </submittedName>
</protein>
<accession>A0ABS8G3I2</accession>